<reference key="1">
    <citation type="submission" date="2010-11" db="EMBL/GenBank/DDBJ databases">
        <title>The complete sequence of chromosome of Isophaera pallida ATCC 43644.</title>
        <authorList>
            <consortium name="US DOE Joint Genome Institute (JGI-PGF)"/>
            <person name="Lucas S."/>
            <person name="Copeland A."/>
            <person name="Lapidus A."/>
            <person name="Bruce D."/>
            <person name="Goodwin L."/>
            <person name="Pitluck S."/>
            <person name="Kyrpides N."/>
            <person name="Mavromatis K."/>
            <person name="Pagani I."/>
            <person name="Ivanova N."/>
            <person name="Saunders E."/>
            <person name="Brettin T."/>
            <person name="Detter J.C."/>
            <person name="Han C."/>
            <person name="Tapia R."/>
            <person name="Land M."/>
            <person name="Hauser L."/>
            <person name="Markowitz V."/>
            <person name="Cheng J.-F."/>
            <person name="Hugenholtz P."/>
            <person name="Woyke T."/>
            <person name="Wu D."/>
            <person name="Eisen J.A."/>
        </authorList>
    </citation>
    <scope>NUCLEOTIDE SEQUENCE</scope>
    <source>
        <strain>ATCC 43644</strain>
    </source>
</reference>
<dbReference type="HOGENOM" id="CLU_1822726_0_0_0"/>
<sequence length="141" mass="14525">MSPPMSSATPSASLNPTPPSSGFDAPAATAASFTLPPSSAPTATALDLGQLDRICTAIRGKLQFMDYLVRAAVADVERFQAEGDAGTRIFLRQLVEMHAHNLAQECENMRVVGELCAALQAGLDAVPTSSDPLGPGQGATA</sequence>
<protein>
    <submittedName>
        <fullName evidence="2">Uncharacterized protein</fullName>
    </submittedName>
</protein>
<dbReference type="Proteomes" id="UP000008631">
    <property type="component" value="Chromosome"/>
</dbReference>
<accession>E8R533</accession>
<feature type="compositionally biased region" description="Low complexity" evidence="1">
    <location>
        <begin position="1"/>
        <end position="13"/>
    </location>
</feature>
<feature type="region of interest" description="Disordered" evidence="1">
    <location>
        <begin position="1"/>
        <end position="25"/>
    </location>
</feature>
<reference evidence="2 3" key="2">
    <citation type="journal article" date="2011" name="Stand. Genomic Sci.">
        <title>Complete genome sequence of Isosphaera pallida type strain (IS1B).</title>
        <authorList>
            <consortium name="US DOE Joint Genome Institute (JGI-PGF)"/>
            <person name="Goker M."/>
            <person name="Cleland D."/>
            <person name="Saunders E."/>
            <person name="Lapidus A."/>
            <person name="Nolan M."/>
            <person name="Lucas S."/>
            <person name="Hammon N."/>
            <person name="Deshpande S."/>
            <person name="Cheng J.F."/>
            <person name="Tapia R."/>
            <person name="Han C."/>
            <person name="Goodwin L."/>
            <person name="Pitluck S."/>
            <person name="Liolios K."/>
            <person name="Pagani I."/>
            <person name="Ivanova N."/>
            <person name="Mavromatis K."/>
            <person name="Pati A."/>
            <person name="Chen A."/>
            <person name="Palaniappan K."/>
            <person name="Land M."/>
            <person name="Hauser L."/>
            <person name="Chang Y.J."/>
            <person name="Jeffries C.D."/>
            <person name="Detter J.C."/>
            <person name="Beck B."/>
            <person name="Woyke T."/>
            <person name="Bristow J."/>
            <person name="Eisen J.A."/>
            <person name="Markowitz V."/>
            <person name="Hugenholtz P."/>
            <person name="Kyrpides N.C."/>
            <person name="Klenk H.P."/>
        </authorList>
    </citation>
    <scope>NUCLEOTIDE SEQUENCE [LARGE SCALE GENOMIC DNA]</scope>
    <source>
        <strain evidence="3">ATCC 43644 / DSM 9630 / IS1B</strain>
    </source>
</reference>
<dbReference type="AlphaFoldDB" id="E8R533"/>
<evidence type="ECO:0000313" key="2">
    <source>
        <dbReference type="EMBL" id="ADV62790.1"/>
    </source>
</evidence>
<dbReference type="STRING" id="575540.Isop_2212"/>
<proteinExistence type="predicted"/>
<evidence type="ECO:0000256" key="1">
    <source>
        <dbReference type="SAM" id="MobiDB-lite"/>
    </source>
</evidence>
<dbReference type="EMBL" id="CP002353">
    <property type="protein sequence ID" value="ADV62790.1"/>
    <property type="molecule type" value="Genomic_DNA"/>
</dbReference>
<evidence type="ECO:0000313" key="3">
    <source>
        <dbReference type="Proteomes" id="UP000008631"/>
    </source>
</evidence>
<gene>
    <name evidence="2" type="ordered locus">Isop_2212</name>
</gene>
<organism evidence="2 3">
    <name type="scientific">Isosphaera pallida (strain ATCC 43644 / DSM 9630 / IS1B)</name>
    <dbReference type="NCBI Taxonomy" id="575540"/>
    <lineage>
        <taxon>Bacteria</taxon>
        <taxon>Pseudomonadati</taxon>
        <taxon>Planctomycetota</taxon>
        <taxon>Planctomycetia</taxon>
        <taxon>Isosphaerales</taxon>
        <taxon>Isosphaeraceae</taxon>
        <taxon>Isosphaera</taxon>
    </lineage>
</organism>
<dbReference type="KEGG" id="ipa:Isop_2212"/>
<dbReference type="InParanoid" id="E8R533"/>
<keyword evidence="3" id="KW-1185">Reference proteome</keyword>
<dbReference type="eggNOG" id="ENOG50346NE">
    <property type="taxonomic scope" value="Bacteria"/>
</dbReference>
<name>E8R533_ISOPI</name>